<sequence length="186" mass="20844">MGTASESWGRFPVSRERLNAFRAAGRDKEELNVPGDEQEEGVTETSESAKEKIARKTGDDNGEEKERSYHGTPETRSPKASHDPGGSWLTKVARQEKCTTAAQQTSPISVGQQVCIRNFERRWRDSKFEGPYFVTQSTPTAVKLEGRKPWIHLSDVRLALASCHISPSSQELLKEDKEKEEGQRPS</sequence>
<evidence type="ECO:0000313" key="2">
    <source>
        <dbReference type="EMBL" id="KAJ1100893.1"/>
    </source>
</evidence>
<dbReference type="EMBL" id="JANPWB010000014">
    <property type="protein sequence ID" value="KAJ1100893.1"/>
    <property type="molecule type" value="Genomic_DNA"/>
</dbReference>
<feature type="region of interest" description="Disordered" evidence="1">
    <location>
        <begin position="22"/>
        <end position="91"/>
    </location>
</feature>
<reference evidence="2" key="1">
    <citation type="journal article" date="2022" name="bioRxiv">
        <title>Sequencing and chromosome-scale assembly of the giantPleurodeles waltlgenome.</title>
        <authorList>
            <person name="Brown T."/>
            <person name="Elewa A."/>
            <person name="Iarovenko S."/>
            <person name="Subramanian E."/>
            <person name="Araus A.J."/>
            <person name="Petzold A."/>
            <person name="Susuki M."/>
            <person name="Suzuki K.-i.T."/>
            <person name="Hayashi T."/>
            <person name="Toyoda A."/>
            <person name="Oliveira C."/>
            <person name="Osipova E."/>
            <person name="Leigh N.D."/>
            <person name="Simon A."/>
            <person name="Yun M.H."/>
        </authorList>
    </citation>
    <scope>NUCLEOTIDE SEQUENCE</scope>
    <source>
        <strain evidence="2">20211129_DDA</strain>
        <tissue evidence="2">Liver</tissue>
    </source>
</reference>
<dbReference type="Gene3D" id="2.30.30.850">
    <property type="match status" value="1"/>
</dbReference>
<accession>A0AAV7MG81</accession>
<comment type="caution">
    <text evidence="2">The sequence shown here is derived from an EMBL/GenBank/DDBJ whole genome shotgun (WGS) entry which is preliminary data.</text>
</comment>
<dbReference type="AlphaFoldDB" id="A0AAV7MG81"/>
<protein>
    <recommendedName>
        <fullName evidence="4">Murine leukemia virus integrase C-terminal domain-containing protein</fullName>
    </recommendedName>
</protein>
<gene>
    <name evidence="2" type="ORF">NDU88_005968</name>
</gene>
<feature type="compositionally biased region" description="Basic and acidic residues" evidence="1">
    <location>
        <begin position="22"/>
        <end position="31"/>
    </location>
</feature>
<proteinExistence type="predicted"/>
<evidence type="ECO:0000313" key="3">
    <source>
        <dbReference type="Proteomes" id="UP001066276"/>
    </source>
</evidence>
<keyword evidence="3" id="KW-1185">Reference proteome</keyword>
<name>A0AAV7MG81_PLEWA</name>
<evidence type="ECO:0008006" key="4">
    <source>
        <dbReference type="Google" id="ProtNLM"/>
    </source>
</evidence>
<evidence type="ECO:0000256" key="1">
    <source>
        <dbReference type="SAM" id="MobiDB-lite"/>
    </source>
</evidence>
<dbReference type="Proteomes" id="UP001066276">
    <property type="component" value="Chromosome 10"/>
</dbReference>
<feature type="compositionally biased region" description="Basic and acidic residues" evidence="1">
    <location>
        <begin position="47"/>
        <end position="69"/>
    </location>
</feature>
<organism evidence="2 3">
    <name type="scientific">Pleurodeles waltl</name>
    <name type="common">Iberian ribbed newt</name>
    <dbReference type="NCBI Taxonomy" id="8319"/>
    <lineage>
        <taxon>Eukaryota</taxon>
        <taxon>Metazoa</taxon>
        <taxon>Chordata</taxon>
        <taxon>Craniata</taxon>
        <taxon>Vertebrata</taxon>
        <taxon>Euteleostomi</taxon>
        <taxon>Amphibia</taxon>
        <taxon>Batrachia</taxon>
        <taxon>Caudata</taxon>
        <taxon>Salamandroidea</taxon>
        <taxon>Salamandridae</taxon>
        <taxon>Pleurodelinae</taxon>
        <taxon>Pleurodeles</taxon>
    </lineage>
</organism>